<accession>A0ABV3ZFM1</accession>
<reference evidence="3 4" key="1">
    <citation type="submission" date="2023-07" db="EMBL/GenBank/DDBJ databases">
        <authorList>
            <person name="Lian W.-H."/>
        </authorList>
    </citation>
    <scope>NUCLEOTIDE SEQUENCE [LARGE SCALE GENOMIC DNA]</scope>
    <source>
        <strain evidence="3 4">SYSU DXS3180</strain>
    </source>
</reference>
<dbReference type="EMBL" id="JAULBC010000004">
    <property type="protein sequence ID" value="MEX6688657.1"/>
    <property type="molecule type" value="Genomic_DNA"/>
</dbReference>
<feature type="signal peptide" evidence="1">
    <location>
        <begin position="1"/>
        <end position="21"/>
    </location>
</feature>
<keyword evidence="1" id="KW-0732">Signal</keyword>
<sequence>MRKKICYILLSSLFLSTAVFSQDSTLLNMLTDSMTNQGDKGIVTQTFKATQIINLPTVEAPKRNNMQFLIMHRFGKINDGAYEFFGLDNADIRLALDYGITDRFAIGIGRSSLDKTFDGSFKWKILQQSKRMPVTVSLYELITNTTLKYEDKPYLDAKLRTAYTSQLLIARKFSRNLSLQFSPAWTHYNLVPTPEDKNDVITLSMGGRMKITKRMSINAEYNYILPDQIVSTTAYNSLSLGLDIETGGHVFQLVFSNTQGMIGPWYLTKTSGTWGNGDIYFGFNISRSFNFNKEKEAKKW</sequence>
<protein>
    <submittedName>
        <fullName evidence="3">DUF5777 family beta-barrel protein</fullName>
    </submittedName>
</protein>
<dbReference type="RefSeq" id="WP_369330066.1">
    <property type="nucleotide sequence ID" value="NZ_JAULBC010000004.1"/>
</dbReference>
<feature type="domain" description="DUF5777" evidence="2">
    <location>
        <begin position="47"/>
        <end position="289"/>
    </location>
</feature>
<evidence type="ECO:0000259" key="2">
    <source>
        <dbReference type="Pfam" id="PF19089"/>
    </source>
</evidence>
<evidence type="ECO:0000313" key="4">
    <source>
        <dbReference type="Proteomes" id="UP001560573"/>
    </source>
</evidence>
<dbReference type="InterPro" id="IPR045916">
    <property type="entry name" value="DUF5777"/>
</dbReference>
<keyword evidence="4" id="KW-1185">Reference proteome</keyword>
<comment type="caution">
    <text evidence="3">The sequence shown here is derived from an EMBL/GenBank/DDBJ whole genome shotgun (WGS) entry which is preliminary data.</text>
</comment>
<gene>
    <name evidence="3" type="ORF">QTN47_14175</name>
</gene>
<evidence type="ECO:0000313" key="3">
    <source>
        <dbReference type="EMBL" id="MEX6688657.1"/>
    </source>
</evidence>
<evidence type="ECO:0000256" key="1">
    <source>
        <dbReference type="SAM" id="SignalP"/>
    </source>
</evidence>
<name>A0ABV3ZFM1_9BACT</name>
<organism evidence="3 4">
    <name type="scientific">Danxiaibacter flavus</name>
    <dbReference type="NCBI Taxonomy" id="3049108"/>
    <lineage>
        <taxon>Bacteria</taxon>
        <taxon>Pseudomonadati</taxon>
        <taxon>Bacteroidota</taxon>
        <taxon>Chitinophagia</taxon>
        <taxon>Chitinophagales</taxon>
        <taxon>Chitinophagaceae</taxon>
        <taxon>Danxiaibacter</taxon>
    </lineage>
</organism>
<feature type="chain" id="PRO_5045415083" evidence="1">
    <location>
        <begin position="22"/>
        <end position="300"/>
    </location>
</feature>
<dbReference type="Proteomes" id="UP001560573">
    <property type="component" value="Unassembled WGS sequence"/>
</dbReference>
<proteinExistence type="predicted"/>
<dbReference type="Pfam" id="PF19089">
    <property type="entry name" value="DUF5777"/>
    <property type="match status" value="1"/>
</dbReference>